<dbReference type="InterPro" id="IPR052768">
    <property type="entry name" value="RBM25"/>
</dbReference>
<keyword evidence="1" id="KW-0507">mRNA processing</keyword>
<dbReference type="InterPro" id="IPR036483">
    <property type="entry name" value="PWI_dom_sf"/>
</dbReference>
<gene>
    <name evidence="4" type="ORF">FJAP1339_LOCUS5372</name>
</gene>
<organism evidence="4">
    <name type="scientific">Fibrocapsa japonica</name>
    <dbReference type="NCBI Taxonomy" id="94617"/>
    <lineage>
        <taxon>Eukaryota</taxon>
        <taxon>Sar</taxon>
        <taxon>Stramenopiles</taxon>
        <taxon>Ochrophyta</taxon>
        <taxon>Raphidophyceae</taxon>
        <taxon>Chattonellales</taxon>
        <taxon>Chattonellaceae</taxon>
        <taxon>Fibrocapsa</taxon>
    </lineage>
</organism>
<dbReference type="SMART" id="SM00311">
    <property type="entry name" value="PWI"/>
    <property type="match status" value="1"/>
</dbReference>
<protein>
    <recommendedName>
        <fullName evidence="3">PWI domain-containing protein</fullName>
    </recommendedName>
</protein>
<accession>A0A7S2XWQ2</accession>
<dbReference type="Gene3D" id="1.20.1390.10">
    <property type="entry name" value="PWI domain"/>
    <property type="match status" value="1"/>
</dbReference>
<evidence type="ECO:0000259" key="3">
    <source>
        <dbReference type="PROSITE" id="PS51025"/>
    </source>
</evidence>
<proteinExistence type="predicted"/>
<feature type="domain" description="PWI" evidence="3">
    <location>
        <begin position="151"/>
        <end position="243"/>
    </location>
</feature>
<reference evidence="4" key="1">
    <citation type="submission" date="2021-01" db="EMBL/GenBank/DDBJ databases">
        <authorList>
            <person name="Corre E."/>
            <person name="Pelletier E."/>
            <person name="Niang G."/>
            <person name="Scheremetjew M."/>
            <person name="Finn R."/>
            <person name="Kale V."/>
            <person name="Holt S."/>
            <person name="Cochrane G."/>
            <person name="Meng A."/>
            <person name="Brown T."/>
            <person name="Cohen L."/>
        </authorList>
    </citation>
    <scope>NUCLEOTIDE SEQUENCE</scope>
    <source>
        <strain evidence="4">CCMP1661</strain>
    </source>
</reference>
<dbReference type="PROSITE" id="PS51025">
    <property type="entry name" value="PWI"/>
    <property type="match status" value="1"/>
</dbReference>
<dbReference type="PANTHER" id="PTHR18806">
    <property type="entry name" value="RBM25 PROTEIN"/>
    <property type="match status" value="1"/>
</dbReference>
<name>A0A7S2XWQ2_9STRA</name>
<dbReference type="Pfam" id="PF01480">
    <property type="entry name" value="PWI"/>
    <property type="match status" value="1"/>
</dbReference>
<dbReference type="GO" id="GO:0006397">
    <property type="term" value="P:mRNA processing"/>
    <property type="evidence" value="ECO:0007669"/>
    <property type="project" value="UniProtKB-KW"/>
</dbReference>
<dbReference type="InterPro" id="IPR002483">
    <property type="entry name" value="PWI_dom"/>
</dbReference>
<feature type="region of interest" description="Disordered" evidence="2">
    <location>
        <begin position="1"/>
        <end position="64"/>
    </location>
</feature>
<dbReference type="PANTHER" id="PTHR18806:SF4">
    <property type="entry name" value="RNA-BINDING PROTEIN 25"/>
    <property type="match status" value="1"/>
</dbReference>
<evidence type="ECO:0000256" key="1">
    <source>
        <dbReference type="ARBA" id="ARBA00022664"/>
    </source>
</evidence>
<dbReference type="SUPFAM" id="SSF101233">
    <property type="entry name" value="PWI domain"/>
    <property type="match status" value="1"/>
</dbReference>
<evidence type="ECO:0000313" key="4">
    <source>
        <dbReference type="EMBL" id="CAD9862840.1"/>
    </source>
</evidence>
<sequence>MGGGAAGGGGSFPLPDIDDLLGLGPAPGERRPPAVPIPAPAPAVVPAPAPAPAPAPPAQVQQPASGNARAFFGLEEEKKLKPVIPIDYDDHEKQAVLPPAAQSVAAAAQRINAMLAAPAPAPVVPAAGLGAAKAKQLQQKDLVDRIPKEKRALFAYKVNWDLVHKHDVVGSKLRPWVSKKITEYLGEEERTLIDFIVSQLMERAHPQSILDELALVLDEDAEIFTVKLWRMLIFHELRIAQGA</sequence>
<dbReference type="AlphaFoldDB" id="A0A7S2XWQ2"/>
<dbReference type="EMBL" id="HBHR01011156">
    <property type="protein sequence ID" value="CAD9862840.1"/>
    <property type="molecule type" value="Transcribed_RNA"/>
</dbReference>
<feature type="compositionally biased region" description="Gly residues" evidence="2">
    <location>
        <begin position="1"/>
        <end position="11"/>
    </location>
</feature>
<feature type="compositionally biased region" description="Pro residues" evidence="2">
    <location>
        <begin position="33"/>
        <end position="57"/>
    </location>
</feature>
<evidence type="ECO:0000256" key="2">
    <source>
        <dbReference type="SAM" id="MobiDB-lite"/>
    </source>
</evidence>